<accession>A0AAN9C3X5</accession>
<evidence type="ECO:0000256" key="3">
    <source>
        <dbReference type="SAM" id="MobiDB-lite"/>
    </source>
</evidence>
<feature type="region of interest" description="Disordered" evidence="3">
    <location>
        <begin position="136"/>
        <end position="160"/>
    </location>
</feature>
<dbReference type="SMART" id="SM00060">
    <property type="entry name" value="FN3"/>
    <property type="match status" value="6"/>
</dbReference>
<evidence type="ECO:0000256" key="1">
    <source>
        <dbReference type="ARBA" id="ARBA00023157"/>
    </source>
</evidence>
<dbReference type="PROSITE" id="PS01187">
    <property type="entry name" value="EGF_CA"/>
    <property type="match status" value="1"/>
</dbReference>
<dbReference type="PROSITE" id="PS00022">
    <property type="entry name" value="EGF_1"/>
    <property type="match status" value="1"/>
</dbReference>
<dbReference type="PROSITE" id="PS01186">
    <property type="entry name" value="EGF_2"/>
    <property type="match status" value="1"/>
</dbReference>
<dbReference type="InterPro" id="IPR018097">
    <property type="entry name" value="EGF_Ca-bd_CS"/>
</dbReference>
<feature type="transmembrane region" description="Helical" evidence="4">
    <location>
        <begin position="1541"/>
        <end position="1562"/>
    </location>
</feature>
<dbReference type="Gene3D" id="2.70.70.10">
    <property type="entry name" value="Glucose Permease (Domain IIA)"/>
    <property type="match status" value="1"/>
</dbReference>
<dbReference type="InterPro" id="IPR003961">
    <property type="entry name" value="FN3_dom"/>
</dbReference>
<keyword evidence="4" id="KW-0812">Transmembrane</keyword>
<dbReference type="InterPro" id="IPR000742">
    <property type="entry name" value="EGF"/>
</dbReference>
<dbReference type="InterPro" id="IPR001747">
    <property type="entry name" value="Vitellogenin_N"/>
</dbReference>
<keyword evidence="4" id="KW-1133">Transmembrane helix</keyword>
<feature type="disulfide bond" evidence="2">
    <location>
        <begin position="4761"/>
        <end position="4770"/>
    </location>
</feature>
<feature type="domain" description="EGF-like" evidence="5">
    <location>
        <begin position="4727"/>
        <end position="4771"/>
    </location>
</feature>
<dbReference type="Pfam" id="PF17963">
    <property type="entry name" value="Big_9"/>
    <property type="match status" value="1"/>
</dbReference>
<dbReference type="Proteomes" id="UP001374579">
    <property type="component" value="Unassembled WGS sequence"/>
</dbReference>
<keyword evidence="1 2" id="KW-1015">Disulfide bond</keyword>
<gene>
    <name evidence="7" type="ORF">V1264_000110</name>
</gene>
<dbReference type="InterPro" id="IPR003609">
    <property type="entry name" value="Pan_app"/>
</dbReference>
<proteinExistence type="predicted"/>
<dbReference type="InterPro" id="IPR011030">
    <property type="entry name" value="Lipovitellin_superhlx_dom"/>
</dbReference>
<evidence type="ECO:0000259" key="5">
    <source>
        <dbReference type="PROSITE" id="PS50026"/>
    </source>
</evidence>
<sequence length="5144" mass="564392">MSCLFSVLENPGKWDLSKAFIFVMKNRSSIALVHVHPEDRKELVVAKKALASLFSVDIQEEQGKEKWRYTIQEADHLGDLKHDYTARRTAQGLTLHRQHASVDKAHRFHDKTLHYDHQGILQSAVARDRVLLTDRSSGVSRKTVVPDDQPSSGAGDFPDIEVTSHATVEYKGKRRTEHMNATKHREILDTLRADTLETHHERVRTNLDKVQQNITRAWECVHSNPIKDSENRTECVNQLRGFLKDLNIPEYKAYVSKLLGKTCDSNNTVCEDDRLILLDIVTRLGDVTSQNLVVTYVLTKRPLVDEELRRVFIHSAALEHPTKRFVAAVATVCFGDKGELHGQRKLGRTQTRACLAVGSLVKHLAGSGQQQYADNLAHRLETWLDQHRKGDVPIKRRETTQVHHAWMSEEEEAQHMGKAVLLHSLGNAALERSKPHLLLHAAPNSGHHIWRRAALDALRHYKCHESVHAMFKTATQDETPSVRRMALSVFMNHPRRHDVTRDTESDLLSKNYSYRAVTRVKRSVVEEVLFQFKAEIPSYEWSKELGSSKAGASFGVKFQNSVEGAFRWLSGYVDVDVHDKLWAEAHLGFLDWRIDILLAEICYKGRLSYNMNIVKDYTVDLTKDINSVFDLIIDQVMEPIRNFSDAMVSQYEDVATGQPRSGFQPLADAVRNLPTQTNAALQATRAFNEEADLLGALPLVKKLQALTSRAQSLMEDIHSEATDIFTDLADVAEIGLPFAEKEIRTAINSTLGVLKRVRDSPRQAFTVIERAKLRYQLALLRIFEGRKIIKEVFSFFSGGRSSWNGAGEELRSITDQTRSLVSRLRAHYARRKRQTGTNTAASFYTQCGTVDVEDSLARLYNKSEVMIEHFEVILLQSPTELQHALDRMNQQTEVLKTSFAGLKEAIDVIRSRMNALFGVKFHPNFPSQRRDCDSGCGCGYYPTDCTRYGHPGIDLVWSKGWKVVNPVSGMVYVEGRNAVRIEPQTADLHEYQIVISNIQLNADFKDQTEFYLEAGELLGYSLGASGCSKDHIHLAMKRTSNDTGMCRYLDPSPFIDTPQPSPTWYLECSEFTLKHIGQTSDFGILTDGFSSKLTKLKRLAMEWTDKARTFVQDLIPDDSFLAPLKDGFVFELEVNVSSLENVFRKKKGVSAANGFFKALKSKRLPFGNFLRTSMQSSKMRSRVDKLLKIADTVSTLVNVSAKMYRLGNRTIGAVHRLLQEVEFDHDEDDYQDLFADIELPPDLLPPKGVMPGGKDKLLLVLTTKLRSDMCPELGRQLASQDSLCVPHHDCLELACEVIIRRKHASETLNVDIQVDKDQNAVGISLNGQALSVSGNANTAVASGAKIFSVFDVKLKVNTTWGGDALLFSLTLRACGPNLCCLPDVILAKNLFFSNLSISDLRRTFNNSAFNLDELSLEQTYKVLADLDVDSPELAKSIIGLKDLVRDSLLIKLPPESEYITEFENPVEHTDDGRFPVYGQRSQVYIPFIGPVEYPIPVGIWFLLLHASAGGVVGFEYAVYVQTVKSNMKVVLTPWVSAKVEAGVSIDLFVIALGVDIHGWLMITKFPISMEANYTKLPIVTTSRVEVELVPISVRLFVWLEIKLEINLYFFTITIFYKKWEWTLFHLTSPGISTVVWKKIVREEDDGPPRFPSCASANELCIPARRRRSVQTGAAQCHVYQLQGRNPKDTALRLQFSAEDDDSDLDLSYAVGDYPGGSNLKKWTSMQSSPLLVLGDLPCGRPLHFLVRAVNTQGLSRVASCSLPTLDCTLPDGRIDSPSLCTSHRNKLSATVVVYDDSPLQTDQLLSAVGYSPGAHSHEVADWTPLPLNNLQQRPTTSGNLRHFSPPRLGRLAASPVKTLASASPPACAGECLKLVSCLSFSFDEFLYSCELQSVTEGLLAARLEDGQFYTYERLGNGYSAELEYTDLALRHGVRYYVNSVIQNVMGYTSALTSPGVMVDHTPPEPGHVGEFVVDETLISNCSTSVVQRCSEPVEFLAHRKIIDGKGASTVFNGNRRGQDLQFTYENHHASANWDGFTDRECGIHGYAWAVGTSICGSDVSNFTDPHVTHSNAEDWTHVGVAKDLHLAEGPYYVTVQAVNDISHGGDLVTTLCHSTPFLVDITPPVLHSVSDVIFDDGFRLLAVYFNATDNLSGVTGLEFGLGRTKYDVMIRRYLPFEIRGNENNRYLLNEEFETASGTPAWIRLKIVDNVGLSEAGHGTSPILLDSTAPVAGDVMDGNKLGHDTCCQSDSSTICVQWRGFEDPESHIQKYVWGVGSTAGQDDVIAFRELSAHDHHACASELVLTHNATYFSTIIAFNKALNQKIVNASSDGVLVDLTPPQPGIVVDGDDLSHDLNFTSETASVASSWTGFQDPETNIDFYTLSVLVNGVAEHNVTDYVAENFTDHAFNLGHGDEVKVKVKATNRAGSSVEVTSDGLRVDHTPPDLLYLSTADGTSFQQSDSSLHFTWNFEDSESGLAEYRAVVSQLLHRTKTRFWPLGGTDQHVVKLGQSTWNSTQSLVLPGLSLVNGATYSVKVTAVNWASMAAVEESKGVTVDTTPPVIEQVQISMPGDDEEVNEDGEVEHIEGEPIYVSWNAHDFESGLIGIELCIGLQGSECLTSNHTISLDATTLQSSCAVLNEVDLQVSTEGNKFLYMVSVVAINGAGVRSVVATSKPIVVLQDNVAGLVLDGRSDRDDDFTNDKAAIAVTFTNFSSVACGIEGYDWGVGSSPFATDILPYSSSGLVVDADVGGRGKAQAHLMLTEGKTYYVTVRARTGHACHETYILSCSDGITVDTTPPTVTFFATTEETAALSALPSSAPFPSLLTTHDVVIQTAGDKLELGWDVKDIGGVNKTVLRLDLFGPDSQTVRVPTTSLAPFDLSSTLALGDSFFSSLWAVDNAGNEVKELLPVVMVDSTPPSFLGFNCTEIISSISLVLTCEWSVTESHSAVQEIQLGLGSGTSFPDLQSMTSVPLHASQWTFNLGQIWRSGLAALSGFNVIAKATNTAGLKAETSLRVRIDVTPPEVSEVIVVTSPAPVHSRTEKLCQTSHDYIEVELRGLADDESGVQSVEIAVGTSAGTTDIHPFLPYTLVEGVYAKGGLGLPVGSTVFATARVTNRVGLYTVVSGEGVVISPQPRLLVLDGPGPADADGQVDLHLIQGHWKVTDPCPIISASWWVTELGSGREIRNLTDLQDNSRSFYDDTLSLENLKTYVAHVRVTDSVNRTWEAWSDGVTVSLDSPDTARVWEGVAPNDVDYQESLNKITATWESFGNPRSPLPSDQVVRYEVAVGTDPQSHTTRSNVHAFQGVGMDTTFTFHGLNLTAKTVLYHVTVRAYSAAGSFSESSSDGIRVGYSGEISPGKITVEPCQSDNSSIRVAWDGFVSDFGDLRYYVAVSSLRPPWDNSTRDCAVMLNHSFSYDINTLGFVEAQSLVAIHGLSLDHDGSYYVTVMAEDLMSHCSAVVSDPIRVDTTPPVSGDIIVQGYDTDTVTFLHSRDTLFVDLTDFLDEESGIDTARVQLFSSQNCGLPSPQDLLVGEVTAREELQITMRDLDLGDSGMYYLKVQLTNRARLETRATSKPLLVSVSPPTSGAVKLGTDWTGEEQIFSSRTDTVKGMIAVSSRDTETECRTEIDMISDKNRLLWDAAHENFSSDCVFIEDTGISLLLQHNTRLTGVDRGAVQLNNLFLVEGSYTFRMTAASGQRVLTGVSLSSPSLLPPFSDQSEILTASDGCDTTLDDCARDDSSNRSRMLPESDYGFGVSFAEVDGTMMTLFWAQDALKLKQTRLSLDFNPTSTPADYVFTLKTIAGGGLEVTLSVNDQVQAGFTGLNFLHNLTLTMYTWNLDGYVPPVTDPLTPFRSLAKVTAVKTPAWPRPACSHGSPFMDSNVGLRDVWVGVSSSFNQTADVAPFRLLKTFCIPCLNGCTNICSASCRNRLDSGYNILPLSLNGLRLTAANDAMRDSISVSPPNVSADVNVSASEMLDNLQLPMYYLDVKVTSQSGHVTMAKSSALTVDTSPPVVNDIYCIDPSYEEGQAVDYIGTNSSVGAVWEVSEDVSDMTSQWLCVGTQSGVDDVASWIEVDRLASKHVFKNLNPSLTDGSTYHVSLRVFNPAGLSVTTSVPFTVSVSPPDMSVMAPAPANVTKVMNVSGESVAFTNRTDTMKLSLNFQTTAEESDNGPVMIEWSIGTQPGKDDIFPRSVVANRNVTTVAIVNGYVELEGQTTNITVQDYVNMNFQPSNLTDAVSGAVFRMEPGRCLRQSVYGVSRSHTVTEGPAMEPVCIQREGDQLVLAGNTTLRVGGNTRSTSSQSSSDDIKIRISLTSGGVMVGSLEEDDLNAVYGTAASVQFVSFIVRPDPLDRTSRLLRQRLVSLPGPHLYLSPVADVKFEDDVDLVYPVSADVIVPPGSDVMLLFWVAECQEWKSVVELCPFSTQTYNNQTGQIHSKVCFGVFVDRCNTSNSGGQRRRRSVDTPTPTPLTPRMFTVAVVGPIPPNTPPAVRNTSLVLREDDVKSGIVITYTDDEDDVMTFTLLQAPLHGTVTVTSDGQVTYVPEGNYVGSDVIVLQGVEKLDEASKRAGVVPNVVNVSLTVSVAGVNDPPNLFYLAGTNDSNVWVELLVGPAAGNGINVSVLVEGNTTSLVDLGLIVYGDVDVNDTLVFVNHTRDDVNATFDVTDVSLEDPRLSGLNVSGTAGGAGARAVSLRLGDSYHGEVSYDVRVRDVAGDYSLQLTLGVHVMISPCVYGHCEVTTPTGSCLDPRRAFTFDPFRCHCDPGYEGEWCQTETDECRKAACSPVTDCVDLINGFRCDPNPEKTAAIVLCSVVAVILIAAAVVMIRKNKKHRPNVKDTLKKGINLKDSTGLSRPPAHHRNWAFDNQGYGGPRSDDMFSPSDSRPASAFEPMPKPAKNMWRPLYAGGVTLDEALPRPTSAIWRPQEVQTNVTDEDLVEERYPPWDVESWDEASTMSDENENEGGWMDLPRVGDAELNGSISSGYSPSSVDGVSMTERLRDISEPAGRTTMPPLRHAKPDPISTLRPSGINAPARQRPLLRGNKNEHRAPIYDARSGKQPRLHRDSHVNYPTSNARGRHTPMLLRPSFDREDLLFKTRGRLNPGFEHEDPLAGTPSPDYPPFTGNAHNNTTQADVYAVPWRNRAKE</sequence>
<comment type="caution">
    <text evidence="7">The sequence shown here is derived from an EMBL/GenBank/DDBJ whole genome shotgun (WGS) entry which is preliminary data.</text>
</comment>
<dbReference type="EMBL" id="JBAMIC010000001">
    <property type="protein sequence ID" value="KAK7113965.1"/>
    <property type="molecule type" value="Genomic_DNA"/>
</dbReference>
<dbReference type="Pfam" id="PF01347">
    <property type="entry name" value="Vitellogenin_N"/>
    <property type="match status" value="1"/>
</dbReference>
<dbReference type="InterPro" id="IPR011055">
    <property type="entry name" value="Dup_hybrid_motif"/>
</dbReference>
<dbReference type="Gene3D" id="1.25.10.20">
    <property type="entry name" value="Vitellinogen, superhelical"/>
    <property type="match status" value="1"/>
</dbReference>
<evidence type="ECO:0000256" key="4">
    <source>
        <dbReference type="SAM" id="Phobius"/>
    </source>
</evidence>
<dbReference type="GO" id="GO:0005509">
    <property type="term" value="F:calcium ion binding"/>
    <property type="evidence" value="ECO:0007669"/>
    <property type="project" value="InterPro"/>
</dbReference>
<feature type="region of interest" description="Disordered" evidence="3">
    <location>
        <begin position="5099"/>
        <end position="5131"/>
    </location>
</feature>
<reference evidence="7 8" key="1">
    <citation type="submission" date="2024-02" db="EMBL/GenBank/DDBJ databases">
        <title>Chromosome-scale genome assembly of the rough periwinkle Littorina saxatilis.</title>
        <authorList>
            <person name="De Jode A."/>
            <person name="Faria R."/>
            <person name="Formenti G."/>
            <person name="Sims Y."/>
            <person name="Smith T.P."/>
            <person name="Tracey A."/>
            <person name="Wood J.M.D."/>
            <person name="Zagrodzka Z.B."/>
            <person name="Johannesson K."/>
            <person name="Butlin R.K."/>
            <person name="Leder E.H."/>
        </authorList>
    </citation>
    <scope>NUCLEOTIDE SEQUENCE [LARGE SCALE GENOMIC DNA]</scope>
    <source>
        <strain evidence="7">Snail1</strain>
        <tissue evidence="7">Muscle</tissue>
    </source>
</reference>
<dbReference type="Gene3D" id="2.10.25.10">
    <property type="entry name" value="Laminin"/>
    <property type="match status" value="1"/>
</dbReference>
<keyword evidence="4" id="KW-0472">Membrane</keyword>
<feature type="region of interest" description="Disordered" evidence="3">
    <location>
        <begin position="5054"/>
        <end position="5079"/>
    </location>
</feature>
<feature type="transmembrane region" description="Helical" evidence="4">
    <location>
        <begin position="4805"/>
        <end position="4825"/>
    </location>
</feature>
<evidence type="ECO:0000259" key="6">
    <source>
        <dbReference type="PROSITE" id="PS50948"/>
    </source>
</evidence>
<protein>
    <submittedName>
        <fullName evidence="7">Uncharacterized protein</fullName>
    </submittedName>
</protein>
<feature type="transmembrane region" description="Helical" evidence="4">
    <location>
        <begin position="1497"/>
        <end position="1520"/>
    </location>
</feature>
<evidence type="ECO:0000256" key="2">
    <source>
        <dbReference type="PROSITE-ProRule" id="PRU00076"/>
    </source>
</evidence>
<comment type="caution">
    <text evidence="2">Lacks conserved residue(s) required for the propagation of feature annotation.</text>
</comment>
<keyword evidence="2" id="KW-0245">EGF-like domain</keyword>
<dbReference type="PROSITE" id="PS50948">
    <property type="entry name" value="PAN"/>
    <property type="match status" value="1"/>
</dbReference>
<feature type="region of interest" description="Disordered" evidence="3">
    <location>
        <begin position="5003"/>
        <end position="5033"/>
    </location>
</feature>
<dbReference type="GO" id="GO:0005319">
    <property type="term" value="F:lipid transporter activity"/>
    <property type="evidence" value="ECO:0007669"/>
    <property type="project" value="InterPro"/>
</dbReference>
<organism evidence="7 8">
    <name type="scientific">Littorina saxatilis</name>
    <dbReference type="NCBI Taxonomy" id="31220"/>
    <lineage>
        <taxon>Eukaryota</taxon>
        <taxon>Metazoa</taxon>
        <taxon>Spiralia</taxon>
        <taxon>Lophotrochozoa</taxon>
        <taxon>Mollusca</taxon>
        <taxon>Gastropoda</taxon>
        <taxon>Caenogastropoda</taxon>
        <taxon>Littorinimorpha</taxon>
        <taxon>Littorinoidea</taxon>
        <taxon>Littorinidae</taxon>
        <taxon>Littorina</taxon>
    </lineage>
</organism>
<keyword evidence="8" id="KW-1185">Reference proteome</keyword>
<feature type="domain" description="Apple" evidence="6">
    <location>
        <begin position="1836"/>
        <end position="1915"/>
    </location>
</feature>
<evidence type="ECO:0000313" key="7">
    <source>
        <dbReference type="EMBL" id="KAK7113965.1"/>
    </source>
</evidence>
<feature type="region of interest" description="Disordered" evidence="3">
    <location>
        <begin position="4864"/>
        <end position="4892"/>
    </location>
</feature>
<dbReference type="PANTHER" id="PTHR16897:SF2">
    <property type="entry name" value="OS03G0226600 PROTEIN"/>
    <property type="match status" value="1"/>
</dbReference>
<dbReference type="PROSITE" id="PS50026">
    <property type="entry name" value="EGF_3"/>
    <property type="match status" value="1"/>
</dbReference>
<dbReference type="PANTHER" id="PTHR16897">
    <property type="entry name" value="OS10G0105400 PROTEIN"/>
    <property type="match status" value="1"/>
</dbReference>
<evidence type="ECO:0000313" key="8">
    <source>
        <dbReference type="Proteomes" id="UP001374579"/>
    </source>
</evidence>
<name>A0AAN9C3X5_9CAEN</name>